<dbReference type="SUPFAM" id="SSF88688">
    <property type="entry name" value="Families 57/38 glycoside transferase middle domain"/>
    <property type="match status" value="1"/>
</dbReference>
<dbReference type="Pfam" id="PF07748">
    <property type="entry name" value="Glyco_hydro_38C"/>
    <property type="match status" value="1"/>
</dbReference>
<dbReference type="EMBL" id="NIRI02000005">
    <property type="protein sequence ID" value="KAG5454582.1"/>
    <property type="molecule type" value="Genomic_DNA"/>
</dbReference>
<accession>A0A419PPF8</accession>
<dbReference type="Proteomes" id="UP000286415">
    <property type="component" value="Unassembled WGS sequence"/>
</dbReference>
<feature type="signal peptide" evidence="7">
    <location>
        <begin position="1"/>
        <end position="25"/>
    </location>
</feature>
<dbReference type="STRING" id="79923.A0A419PPF8"/>
<evidence type="ECO:0000256" key="4">
    <source>
        <dbReference type="ARBA" id="ARBA00022833"/>
    </source>
</evidence>
<dbReference type="EC" id="3.2.1.-" evidence="7"/>
<dbReference type="InterPro" id="IPR011013">
    <property type="entry name" value="Gal_mutarotase_sf_dom"/>
</dbReference>
<dbReference type="SUPFAM" id="SSF88713">
    <property type="entry name" value="Glycoside hydrolase/deacetylase"/>
    <property type="match status" value="1"/>
</dbReference>
<comment type="cofactor">
    <cofactor evidence="7">
        <name>Zn(2+)</name>
        <dbReference type="ChEBI" id="CHEBI:29105"/>
    </cofactor>
    <text evidence="7">Binds 1 zinc ion per subunit.</text>
</comment>
<dbReference type="Gene3D" id="3.20.110.10">
    <property type="entry name" value="Glycoside hydrolase 38, N terminal domain"/>
    <property type="match status" value="1"/>
</dbReference>
<dbReference type="InParanoid" id="A0A419PPF8"/>
<reference evidence="9 10" key="1">
    <citation type="journal article" date="2018" name="Biotechnol. Adv.">
        <title>Improved genomic resources and new bioinformatic workflow for the carcinogenic parasite Clonorchis sinensis: Biotechnological implications.</title>
        <authorList>
            <person name="Wang D."/>
            <person name="Korhonen P.K."/>
            <person name="Gasser R.B."/>
            <person name="Young N.D."/>
        </authorList>
    </citation>
    <scope>NUCLEOTIDE SEQUENCE [LARGE SCALE GENOMIC DNA]</scope>
    <source>
        <strain evidence="9">Cs-k2</strain>
    </source>
</reference>
<evidence type="ECO:0000256" key="3">
    <source>
        <dbReference type="ARBA" id="ARBA00022801"/>
    </source>
</evidence>
<dbReference type="InterPro" id="IPR027291">
    <property type="entry name" value="Glyco_hydro_38_N_sf"/>
</dbReference>
<feature type="domain" description="Glycoside hydrolase family 38 central" evidence="8">
    <location>
        <begin position="360"/>
        <end position="434"/>
    </location>
</feature>
<dbReference type="InterPro" id="IPR037094">
    <property type="entry name" value="Glyco_hydro_38_cen_sf"/>
</dbReference>
<dbReference type="InterPro" id="IPR013780">
    <property type="entry name" value="Glyco_hydro_b"/>
</dbReference>
<comment type="caution">
    <text evidence="9">The sequence shown here is derived from an EMBL/GenBank/DDBJ whole genome shotgun (WGS) entry which is preliminary data.</text>
</comment>
<protein>
    <recommendedName>
        <fullName evidence="7">Alpha-mannosidase</fullName>
        <ecNumber evidence="7">3.2.1.-</ecNumber>
    </recommendedName>
</protein>
<evidence type="ECO:0000259" key="8">
    <source>
        <dbReference type="SMART" id="SM00872"/>
    </source>
</evidence>
<dbReference type="GO" id="GO:0030246">
    <property type="term" value="F:carbohydrate binding"/>
    <property type="evidence" value="ECO:0007669"/>
    <property type="project" value="InterPro"/>
</dbReference>
<dbReference type="FunFam" id="1.20.1270.50:FF:000002">
    <property type="entry name" value="Alpha-mannosidase"/>
    <property type="match status" value="1"/>
</dbReference>
<dbReference type="InterPro" id="IPR028995">
    <property type="entry name" value="Glyco_hydro_57/38_cen_sf"/>
</dbReference>
<dbReference type="FunCoup" id="A0A419PPF8">
    <property type="interactions" value="121"/>
</dbReference>
<keyword evidence="3 7" id="KW-0378">Hydrolase</keyword>
<dbReference type="PANTHER" id="PTHR11607">
    <property type="entry name" value="ALPHA-MANNOSIDASE"/>
    <property type="match status" value="1"/>
</dbReference>
<proteinExistence type="inferred from homology"/>
<evidence type="ECO:0000256" key="6">
    <source>
        <dbReference type="ARBA" id="ARBA00023295"/>
    </source>
</evidence>
<keyword evidence="6 7" id="KW-0326">Glycosidase</keyword>
<keyword evidence="5" id="KW-1015">Disulfide bond</keyword>
<evidence type="ECO:0000256" key="2">
    <source>
        <dbReference type="ARBA" id="ARBA00022723"/>
    </source>
</evidence>
<dbReference type="InterPro" id="IPR000602">
    <property type="entry name" value="Glyco_hydro_38_N"/>
</dbReference>
<organism evidence="9 10">
    <name type="scientific">Clonorchis sinensis</name>
    <name type="common">Chinese liver fluke</name>
    <dbReference type="NCBI Taxonomy" id="79923"/>
    <lineage>
        <taxon>Eukaryota</taxon>
        <taxon>Metazoa</taxon>
        <taxon>Spiralia</taxon>
        <taxon>Lophotrochozoa</taxon>
        <taxon>Platyhelminthes</taxon>
        <taxon>Trematoda</taxon>
        <taxon>Digenea</taxon>
        <taxon>Opisthorchiida</taxon>
        <taxon>Opisthorchiata</taxon>
        <taxon>Opisthorchiidae</taxon>
        <taxon>Clonorchis</taxon>
    </lineage>
</organism>
<reference evidence="9 10" key="2">
    <citation type="journal article" date="2021" name="Genomics">
        <title>High-quality reference genome for Clonorchis sinensis.</title>
        <authorList>
            <person name="Young N.D."/>
            <person name="Stroehlein A.J."/>
            <person name="Kinkar L."/>
            <person name="Wang T."/>
            <person name="Sohn W.M."/>
            <person name="Chang B.C.H."/>
            <person name="Kaur P."/>
            <person name="Weisz D."/>
            <person name="Dudchenko O."/>
            <person name="Aiden E.L."/>
            <person name="Korhonen P.K."/>
            <person name="Gasser R.B."/>
        </authorList>
    </citation>
    <scope>NUCLEOTIDE SEQUENCE [LARGE SCALE GENOMIC DNA]</scope>
    <source>
        <strain evidence="9">Cs-k2</strain>
    </source>
</reference>
<dbReference type="SMART" id="SM00872">
    <property type="entry name" value="Alpha-mann_mid"/>
    <property type="match status" value="1"/>
</dbReference>
<dbReference type="Pfam" id="PF09261">
    <property type="entry name" value="Alpha-mann_mid"/>
    <property type="match status" value="1"/>
</dbReference>
<evidence type="ECO:0000313" key="9">
    <source>
        <dbReference type="EMBL" id="KAG5454582.1"/>
    </source>
</evidence>
<dbReference type="GO" id="GO:0004559">
    <property type="term" value="F:alpha-mannosidase activity"/>
    <property type="evidence" value="ECO:0007669"/>
    <property type="project" value="InterPro"/>
</dbReference>
<keyword evidence="10" id="KW-1185">Reference proteome</keyword>
<name>A0A419PPF8_CLOSI</name>
<dbReference type="Gene3D" id="2.60.40.1180">
    <property type="entry name" value="Golgi alpha-mannosidase II"/>
    <property type="match status" value="1"/>
</dbReference>
<dbReference type="InterPro" id="IPR011330">
    <property type="entry name" value="Glyco_hydro/deAcase_b/a-brl"/>
</dbReference>
<dbReference type="AlphaFoldDB" id="A0A419PPF8"/>
<gene>
    <name evidence="9" type="ORF">CSKR_105486</name>
</gene>
<dbReference type="Gene3D" id="2.60.40.1360">
    <property type="match status" value="1"/>
</dbReference>
<dbReference type="SUPFAM" id="SSF74650">
    <property type="entry name" value="Galactose mutarotase-like"/>
    <property type="match status" value="1"/>
</dbReference>
<dbReference type="FunFam" id="1.20.1270.50:FF:000003">
    <property type="entry name" value="Alpha-mannosidase"/>
    <property type="match status" value="1"/>
</dbReference>
<dbReference type="PANTHER" id="PTHR11607:SF3">
    <property type="entry name" value="LYSOSOMAL ALPHA-MANNOSIDASE"/>
    <property type="match status" value="1"/>
</dbReference>
<evidence type="ECO:0000256" key="7">
    <source>
        <dbReference type="RuleBase" id="RU361199"/>
    </source>
</evidence>
<keyword evidence="2 7" id="KW-0479">Metal-binding</keyword>
<dbReference type="Gene3D" id="1.20.1270.50">
    <property type="entry name" value="Glycoside hydrolase family 38, central domain"/>
    <property type="match status" value="2"/>
</dbReference>
<dbReference type="OrthoDB" id="2016903at2759"/>
<dbReference type="InterPro" id="IPR015341">
    <property type="entry name" value="Glyco_hydro_38_cen"/>
</dbReference>
<dbReference type="InterPro" id="IPR011682">
    <property type="entry name" value="Glyco_hydro_38_C"/>
</dbReference>
<sequence>MPNAYLRIFILLYITRCGQFDATQAQCDNDQCNLGRDDQLNIHFIAHTHDDVGWTQTVQEYYDSSVRSILDTSISTLLENETYRFTYVEMAFFHKWFAQQSTFLQSKVRELIRTGRLEFALGGWVSSDEAVVFYGDEVDQLTIGRDFIRRNFGSCSLPRVAWQVDAFGHARERAQVFLEAGFDSLYFQRMDYVEKDARKNNGELEFLWDSSPKEKGVNENYSGLFSKLFTHVFYDTYCFTEGGCMDEGCGYEDQFDRVPTWKVNLYVQTLELWHKAYQTNHIMVPMGCDFTYTNAKTNFRLMDILTEKLSKHRVGNLSLNVFYSTPACYTKAVNREFFKMNNNLPQRTGDFFPYASSLHTYWTGFYTSRPAFKYFVRLHSLLLTIAEQLNVIVPRNAFGERIEQLRQQVAIVQHHDAVSGTEQQHVTDDYVWRLNNAALPCKEFIGQAIGLLQVNEITTSSPWNAPTFCNQRNISLCSVTDRKELDNPSSFRITLYNPLGWEIPDIWLRVPIHFGSYSTQVRVTDLSNPDSCKIIHQLVEVTDRTRSIPERQIARSSTDMDLVFRSVPECAVPALGFRTYQVDVAPNIGSKFNDLELESGINSNARMLFKLSAIKTGVQIKATHSGSGKEFAVNVEMMYYKGSTSSSPSGAYIFHPEKEAIGWTDAETEIEDGPCVQELQVTYNEWATMVVRHYNDERLEIEWTVGPIPDNYGTESREVIIRYSVVGDTPELRPATKGEFFTDSSGRRLIRRLRTSNLQDPIASNYYPVINRILIKDAGETSPGNFESKSPPLALAVYTDRPQGGSSLEEGQLELMLHRRLIRDDRLGVNEALMEQGIDNRGSVVRGVHWLVLDETAEVKQADRYRAMLVTKPPIPLFDEVTTSSSGDSISRTQWTALKKPLPKNIHLLSLIRWPLTQNNSSSLEKILLRLENLESAEGREQQVTELDIGQMFHGIVILDATEMTLTADQSKTMSDKERLVWRQGEKRSSGRQCVDERQNRPTLIRLYPDTICTLVCNVELSVSPAF</sequence>
<dbReference type="GO" id="GO:0006013">
    <property type="term" value="P:mannose metabolic process"/>
    <property type="evidence" value="ECO:0007669"/>
    <property type="project" value="InterPro"/>
</dbReference>
<keyword evidence="4 7" id="KW-0862">Zinc</keyword>
<dbReference type="InterPro" id="IPR050843">
    <property type="entry name" value="Glycosyl_Hydrlase_38"/>
</dbReference>
<comment type="similarity">
    <text evidence="1 7">Belongs to the glycosyl hydrolase 38 family.</text>
</comment>
<dbReference type="CDD" id="cd10810">
    <property type="entry name" value="GH38N_AMII_LAM_like"/>
    <property type="match status" value="1"/>
</dbReference>
<keyword evidence="7" id="KW-0732">Signal</keyword>
<dbReference type="Gene3D" id="2.70.98.30">
    <property type="entry name" value="Golgi alpha-mannosidase II, domain 4"/>
    <property type="match status" value="1"/>
</dbReference>
<dbReference type="GO" id="GO:0005764">
    <property type="term" value="C:lysosome"/>
    <property type="evidence" value="ECO:0007669"/>
    <property type="project" value="TreeGrafter"/>
</dbReference>
<evidence type="ECO:0000256" key="5">
    <source>
        <dbReference type="ARBA" id="ARBA00023157"/>
    </source>
</evidence>
<feature type="chain" id="PRO_5035981619" description="Alpha-mannosidase" evidence="7">
    <location>
        <begin position="26"/>
        <end position="1027"/>
    </location>
</feature>
<dbReference type="GO" id="GO:0046872">
    <property type="term" value="F:metal ion binding"/>
    <property type="evidence" value="ECO:0007669"/>
    <property type="project" value="UniProtKB-KW"/>
</dbReference>
<evidence type="ECO:0000313" key="10">
    <source>
        <dbReference type="Proteomes" id="UP000286415"/>
    </source>
</evidence>
<evidence type="ECO:0000256" key="1">
    <source>
        <dbReference type="ARBA" id="ARBA00009792"/>
    </source>
</evidence>
<dbReference type="Pfam" id="PF01074">
    <property type="entry name" value="Glyco_hydro_38N"/>
    <property type="match status" value="1"/>
</dbReference>